<reference evidence="3 4" key="1">
    <citation type="submission" date="2024-10" db="EMBL/GenBank/DDBJ databases">
        <authorList>
            <person name="Kim D."/>
        </authorList>
    </citation>
    <scope>NUCLEOTIDE SEQUENCE [LARGE SCALE GENOMIC DNA]</scope>
    <source>
        <strain evidence="3">BH-2024</strain>
    </source>
</reference>
<dbReference type="SMART" id="SM00225">
    <property type="entry name" value="BTB"/>
    <property type="match status" value="1"/>
</dbReference>
<organism evidence="3 4">
    <name type="scientific">Heterodera trifolii</name>
    <dbReference type="NCBI Taxonomy" id="157864"/>
    <lineage>
        <taxon>Eukaryota</taxon>
        <taxon>Metazoa</taxon>
        <taxon>Ecdysozoa</taxon>
        <taxon>Nematoda</taxon>
        <taxon>Chromadorea</taxon>
        <taxon>Rhabditida</taxon>
        <taxon>Tylenchina</taxon>
        <taxon>Tylenchomorpha</taxon>
        <taxon>Tylenchoidea</taxon>
        <taxon>Heteroderidae</taxon>
        <taxon>Heteroderinae</taxon>
        <taxon>Heterodera</taxon>
    </lineage>
</organism>
<sequence>MSKSATDWIKLMLSTGEYADVHFLVGDGDEKKIIPAHQLILKNASDVFEAMFRFDSKNAKAGNASANCPVEVPDVEPTAFKVMLSFIYTDDLSGLSGHNAMAVLYVAKKYNIPGLVGPALRIPVWKLRNVFLGVAQARLFGLEKYAEDCLDYIDKNAETLVKSKSFLEIDQKLLCELLERDQLQIRGEISVWEACHQNGINCSAENRRQMLGPVLFKIRFQFFSKDAFSKKIVPSNVLTAEEVISVEKYHNHLFDDILYPLQFSNRNRCSSFATLLMDIEKMRNFSLEPMGSRRYSETLSKKGMSWKMETAINRTRSDHGTDNNDKKCLSLYLLCAPSTAEVFTNSNKGWGFPSFITLAELMDPSNGFYDKDEDKVTLAIHFTVSCGEAPPLHFRLGLTRRAVPNWDRPTVVYPPAPSSGVNLWVRCGSLMLPPARRPPAFRAQARACGVCRERRQTRRGHSVIAFKMAMVLRSGKSAAKMTQESESEDGSDGTLSSFNVPAKKQLKRRAAFKLREQNNGEESDGGNGGDILASKKQQKKRAAPKLREQNDAEESDGGDVLAPKKQLGKRAQIQMMDTMNNGNESDGGSGGTLASSVPELSQTKEAQKRRRKNSNKSTGTGMFVKATARQRPKKTGPNKKGLFRVKAILGLFTATDGCTAYFLDWAGAPGEECWVLATDTECSESVGKFNSRAGIDAAFRLLLGERVAWSLMSDIEANPRYQKVPKIRGLNVTFGHDVEAEMRKKAKAELTREFIPNCMAKCMSDDGHKDIDDDDDDEEE</sequence>
<dbReference type="SMART" id="SM00875">
    <property type="entry name" value="BACK"/>
    <property type="match status" value="1"/>
</dbReference>
<dbReference type="SUPFAM" id="SSF49599">
    <property type="entry name" value="TRAF domain-like"/>
    <property type="match status" value="1"/>
</dbReference>
<evidence type="ECO:0000256" key="1">
    <source>
        <dbReference type="SAM" id="MobiDB-lite"/>
    </source>
</evidence>
<name>A0ABD2L443_9BILA</name>
<feature type="compositionally biased region" description="Polar residues" evidence="1">
    <location>
        <begin position="592"/>
        <end position="604"/>
    </location>
</feature>
<evidence type="ECO:0000313" key="3">
    <source>
        <dbReference type="EMBL" id="KAL3109856.1"/>
    </source>
</evidence>
<dbReference type="PANTHER" id="PTHR45774">
    <property type="entry name" value="BTB/POZ DOMAIN-CONTAINING"/>
    <property type="match status" value="1"/>
</dbReference>
<dbReference type="Proteomes" id="UP001620626">
    <property type="component" value="Unassembled WGS sequence"/>
</dbReference>
<dbReference type="InterPro" id="IPR008974">
    <property type="entry name" value="TRAF-like"/>
</dbReference>
<evidence type="ECO:0000259" key="2">
    <source>
        <dbReference type="PROSITE" id="PS50097"/>
    </source>
</evidence>
<keyword evidence="4" id="KW-1185">Reference proteome</keyword>
<gene>
    <name evidence="3" type="ORF">niasHT_011159</name>
</gene>
<dbReference type="PANTHER" id="PTHR45774:SF3">
    <property type="entry name" value="BTB (POZ) DOMAIN-CONTAINING 2B-RELATED"/>
    <property type="match status" value="1"/>
</dbReference>
<dbReference type="Gene3D" id="3.30.710.10">
    <property type="entry name" value="Potassium Channel Kv1.1, Chain A"/>
    <property type="match status" value="1"/>
</dbReference>
<comment type="caution">
    <text evidence="3">The sequence shown here is derived from an EMBL/GenBank/DDBJ whole genome shotgun (WGS) entry which is preliminary data.</text>
</comment>
<dbReference type="Pfam" id="PF00651">
    <property type="entry name" value="BTB"/>
    <property type="match status" value="1"/>
</dbReference>
<dbReference type="PROSITE" id="PS50097">
    <property type="entry name" value="BTB"/>
    <property type="match status" value="1"/>
</dbReference>
<dbReference type="EMBL" id="JBICBT010000555">
    <property type="protein sequence ID" value="KAL3109856.1"/>
    <property type="molecule type" value="Genomic_DNA"/>
</dbReference>
<accession>A0ABD2L443</accession>
<feature type="region of interest" description="Disordered" evidence="1">
    <location>
        <begin position="477"/>
        <end position="621"/>
    </location>
</feature>
<protein>
    <recommendedName>
        <fullName evidence="2">BTB domain-containing protein</fullName>
    </recommendedName>
</protein>
<dbReference type="InterPro" id="IPR000210">
    <property type="entry name" value="BTB/POZ_dom"/>
</dbReference>
<dbReference type="SUPFAM" id="SSF54695">
    <property type="entry name" value="POZ domain"/>
    <property type="match status" value="1"/>
</dbReference>
<dbReference type="AlphaFoldDB" id="A0ABD2L443"/>
<proteinExistence type="predicted"/>
<dbReference type="InterPro" id="IPR011705">
    <property type="entry name" value="BACK"/>
</dbReference>
<dbReference type="Pfam" id="PF07707">
    <property type="entry name" value="BACK"/>
    <property type="match status" value="1"/>
</dbReference>
<dbReference type="Gene3D" id="1.25.40.420">
    <property type="match status" value="1"/>
</dbReference>
<dbReference type="InterPro" id="IPR011333">
    <property type="entry name" value="SKP1/BTB/POZ_sf"/>
</dbReference>
<dbReference type="Gene3D" id="2.60.210.10">
    <property type="entry name" value="Apoptosis, Tumor Necrosis Factor Receptor Associated Protein 2, Chain A"/>
    <property type="match status" value="1"/>
</dbReference>
<evidence type="ECO:0000313" key="4">
    <source>
        <dbReference type="Proteomes" id="UP001620626"/>
    </source>
</evidence>
<feature type="domain" description="BTB" evidence="2">
    <location>
        <begin position="19"/>
        <end position="93"/>
    </location>
</feature>